<dbReference type="InterPro" id="IPR003439">
    <property type="entry name" value="ABC_transporter-like_ATP-bd"/>
</dbReference>
<keyword evidence="9 11" id="KW-0472">Membrane</keyword>
<dbReference type="InterPro" id="IPR050835">
    <property type="entry name" value="ABC_transporter_sub-D"/>
</dbReference>
<dbReference type="Pfam" id="PF00005">
    <property type="entry name" value="ABC_tran"/>
    <property type="match status" value="1"/>
</dbReference>
<reference evidence="14 15" key="1">
    <citation type="submission" date="2017-10" db="EMBL/GenBank/DDBJ databases">
        <title>Draft genome of two endophytic bacteria isolated from 'guarana' Paullinia cupana (Mart.) Ducke.</title>
        <authorList>
            <person name="Siqueira K.A."/>
            <person name="Liotti R.G."/>
            <person name="Mendes T.A."/>
            <person name="Soares M.A."/>
        </authorList>
    </citation>
    <scope>NUCLEOTIDE SEQUENCE [LARGE SCALE GENOMIC DNA]</scope>
    <source>
        <strain evidence="14 15">342</strain>
    </source>
</reference>
<sequence length="576" mass="64540">MNAKTPPDRRPGIWQVLSPYWQSSEKFLAFAMLAVMIGINLGSAWINVEANRVAGAFTDALIALNWEDIKPLFIFSFSLGLGAMMLTWTNVLLNEYLALRWRTWMTLRYIRRWTSGSTFYEIEQKGSLSNIDQRIADDVNELMPSTLNFFLSLVSVVINTVTYTVLLWSISGTLHFSLLGHGVSIPGYMVYAAYLIIILQVLLSHWLGKSLIALNMQKQNAEGDFRFLGVQVRENAEQIAFYRGGKREGERLRQRFIRVRANALAVILRGFKVSSGQSLFSHFISPVPTLLALPQLLRGEISFGDMTRIQMAYGSLGSTLSYFMQAYQGFTRWLALTNRLRDMEAALDEAEHTDSAIRRQPRATSGLTCRHLHLLTPDGRTLTRIDEWQVLPGERWLIQGASGAGKSTLLRACAGLWPHGSGEIDFAQGQSSLFLPQKSYLPGGSLKSALCYPEEPDRFSDAACCQALIDAALPEMAALLTTEDRWQYRLSGGEQQRVAIARVLLHRPAFVFLDEATSALDAETELKVYRTLCERLPHSAIVSVAHHQALASLHDRRLTLTQAAERVNNRVTALPV</sequence>
<evidence type="ECO:0000313" key="14">
    <source>
        <dbReference type="EMBL" id="PRD16931.1"/>
    </source>
</evidence>
<dbReference type="SMART" id="SM00382">
    <property type="entry name" value="AAA"/>
    <property type="match status" value="1"/>
</dbReference>
<comment type="subcellular location">
    <subcellularLocation>
        <location evidence="1">Cell membrane</location>
        <topology evidence="1">Multi-pass membrane protein</topology>
    </subcellularLocation>
</comment>
<protein>
    <recommendedName>
        <fullName evidence="3">ABC-type xenobiotic transporter</fullName>
        <ecNumber evidence="3">7.6.2.2</ecNumber>
    </recommendedName>
</protein>
<dbReference type="GO" id="GO:0005886">
    <property type="term" value="C:plasma membrane"/>
    <property type="evidence" value="ECO:0007669"/>
    <property type="project" value="UniProtKB-SubCell"/>
</dbReference>
<name>A0A2S9IGK4_9GAMM</name>
<organism evidence="14 15">
    <name type="scientific">Pantoea coffeiphila</name>
    <dbReference type="NCBI Taxonomy" id="1465635"/>
    <lineage>
        <taxon>Bacteria</taxon>
        <taxon>Pseudomonadati</taxon>
        <taxon>Pseudomonadota</taxon>
        <taxon>Gammaproteobacteria</taxon>
        <taxon>Enterobacterales</taxon>
        <taxon>Erwiniaceae</taxon>
        <taxon>Pantoea</taxon>
    </lineage>
</organism>
<dbReference type="Pfam" id="PF06472">
    <property type="entry name" value="ABC_membrane_2"/>
    <property type="match status" value="1"/>
</dbReference>
<comment type="caution">
    <text evidence="14">The sequence shown here is derived from an EMBL/GenBank/DDBJ whole genome shotgun (WGS) entry which is preliminary data.</text>
</comment>
<keyword evidence="6" id="KW-0547">Nucleotide-binding</keyword>
<feature type="transmembrane region" description="Helical" evidence="11">
    <location>
        <begin position="188"/>
        <end position="208"/>
    </location>
</feature>
<evidence type="ECO:0000256" key="5">
    <source>
        <dbReference type="ARBA" id="ARBA00022692"/>
    </source>
</evidence>
<dbReference type="SUPFAM" id="SSF90123">
    <property type="entry name" value="ABC transporter transmembrane region"/>
    <property type="match status" value="1"/>
</dbReference>
<evidence type="ECO:0000259" key="12">
    <source>
        <dbReference type="PROSITE" id="PS50893"/>
    </source>
</evidence>
<evidence type="ECO:0000256" key="1">
    <source>
        <dbReference type="ARBA" id="ARBA00004651"/>
    </source>
</evidence>
<evidence type="ECO:0000256" key="2">
    <source>
        <dbReference type="ARBA" id="ARBA00006526"/>
    </source>
</evidence>
<dbReference type="PROSITE" id="PS50929">
    <property type="entry name" value="ABC_TM1F"/>
    <property type="match status" value="1"/>
</dbReference>
<evidence type="ECO:0000256" key="4">
    <source>
        <dbReference type="ARBA" id="ARBA00022448"/>
    </source>
</evidence>
<keyword evidence="4" id="KW-0813">Transport</keyword>
<feature type="transmembrane region" description="Helical" evidence="11">
    <location>
        <begin position="149"/>
        <end position="168"/>
    </location>
</feature>
<dbReference type="SUPFAM" id="SSF52540">
    <property type="entry name" value="P-loop containing nucleoside triphosphate hydrolases"/>
    <property type="match status" value="1"/>
</dbReference>
<feature type="transmembrane region" description="Helical" evidence="11">
    <location>
        <begin position="27"/>
        <end position="46"/>
    </location>
</feature>
<dbReference type="OrthoDB" id="9810134at2"/>
<dbReference type="GO" id="GO:0008559">
    <property type="term" value="F:ABC-type xenobiotic transporter activity"/>
    <property type="evidence" value="ECO:0007669"/>
    <property type="project" value="UniProtKB-EC"/>
</dbReference>
<dbReference type="InterPro" id="IPR003593">
    <property type="entry name" value="AAA+_ATPase"/>
</dbReference>
<dbReference type="PANTHER" id="PTHR11384:SF59">
    <property type="entry name" value="LYSOSOMAL COBALAMIN TRANSPORTER ABCD4"/>
    <property type="match status" value="1"/>
</dbReference>
<dbReference type="RefSeq" id="WP_105591514.1">
    <property type="nucleotide sequence ID" value="NZ_PDET01000002.1"/>
</dbReference>
<keyword evidence="8 11" id="KW-1133">Transmembrane helix</keyword>
<evidence type="ECO:0000256" key="9">
    <source>
        <dbReference type="ARBA" id="ARBA00023136"/>
    </source>
</evidence>
<evidence type="ECO:0000256" key="6">
    <source>
        <dbReference type="ARBA" id="ARBA00022741"/>
    </source>
</evidence>
<dbReference type="GO" id="GO:0016887">
    <property type="term" value="F:ATP hydrolysis activity"/>
    <property type="evidence" value="ECO:0007669"/>
    <property type="project" value="InterPro"/>
</dbReference>
<dbReference type="Gene3D" id="1.20.1560.10">
    <property type="entry name" value="ABC transporter type 1, transmembrane domain"/>
    <property type="match status" value="1"/>
</dbReference>
<dbReference type="EMBL" id="PDET01000002">
    <property type="protein sequence ID" value="PRD16931.1"/>
    <property type="molecule type" value="Genomic_DNA"/>
</dbReference>
<dbReference type="InterPro" id="IPR027417">
    <property type="entry name" value="P-loop_NTPase"/>
</dbReference>
<keyword evidence="7 14" id="KW-0067">ATP-binding</keyword>
<proteinExistence type="inferred from homology"/>
<accession>A0A2S9IGK4</accession>
<dbReference type="InterPro" id="IPR036640">
    <property type="entry name" value="ABC1_TM_sf"/>
</dbReference>
<evidence type="ECO:0000256" key="11">
    <source>
        <dbReference type="SAM" id="Phobius"/>
    </source>
</evidence>
<keyword evidence="5 11" id="KW-0812">Transmembrane</keyword>
<evidence type="ECO:0000256" key="10">
    <source>
        <dbReference type="ARBA" id="ARBA00034018"/>
    </source>
</evidence>
<dbReference type="PANTHER" id="PTHR11384">
    <property type="entry name" value="ATP-BINDING CASSETTE, SUB-FAMILY D MEMBER"/>
    <property type="match status" value="1"/>
</dbReference>
<dbReference type="Proteomes" id="UP000239181">
    <property type="component" value="Unassembled WGS sequence"/>
</dbReference>
<dbReference type="EC" id="7.6.2.2" evidence="3"/>
<keyword evidence="15" id="KW-1185">Reference proteome</keyword>
<feature type="domain" description="ABC transporter" evidence="12">
    <location>
        <begin position="367"/>
        <end position="576"/>
    </location>
</feature>
<dbReference type="GO" id="GO:0005524">
    <property type="term" value="F:ATP binding"/>
    <property type="evidence" value="ECO:0007669"/>
    <property type="project" value="UniProtKB-KW"/>
</dbReference>
<feature type="transmembrane region" description="Helical" evidence="11">
    <location>
        <begin position="72"/>
        <end position="93"/>
    </location>
</feature>
<dbReference type="InterPro" id="IPR011527">
    <property type="entry name" value="ABC1_TM_dom"/>
</dbReference>
<evidence type="ECO:0000313" key="15">
    <source>
        <dbReference type="Proteomes" id="UP000239181"/>
    </source>
</evidence>
<dbReference type="PROSITE" id="PS00211">
    <property type="entry name" value="ABC_TRANSPORTER_1"/>
    <property type="match status" value="1"/>
</dbReference>
<gene>
    <name evidence="14" type="ORF">CQW29_04500</name>
</gene>
<evidence type="ECO:0000256" key="3">
    <source>
        <dbReference type="ARBA" id="ARBA00012191"/>
    </source>
</evidence>
<evidence type="ECO:0000256" key="7">
    <source>
        <dbReference type="ARBA" id="ARBA00022840"/>
    </source>
</evidence>
<dbReference type="PROSITE" id="PS50893">
    <property type="entry name" value="ABC_TRANSPORTER_2"/>
    <property type="match status" value="1"/>
</dbReference>
<dbReference type="AlphaFoldDB" id="A0A2S9IGK4"/>
<dbReference type="InterPro" id="IPR017871">
    <property type="entry name" value="ABC_transporter-like_CS"/>
</dbReference>
<comment type="catalytic activity">
    <reaction evidence="10">
        <text>ATP + H2O + xenobioticSide 1 = ADP + phosphate + xenobioticSide 2.</text>
        <dbReference type="EC" id="7.6.2.2"/>
    </reaction>
</comment>
<dbReference type="CDD" id="cd03223">
    <property type="entry name" value="ABCD_peroxisomal_ALDP"/>
    <property type="match status" value="1"/>
</dbReference>
<dbReference type="Gene3D" id="3.40.50.300">
    <property type="entry name" value="P-loop containing nucleotide triphosphate hydrolases"/>
    <property type="match status" value="1"/>
</dbReference>
<comment type="similarity">
    <text evidence="2">Belongs to the ABC transporter superfamily. Drug exporter-2 (TC 3.A.1.117) family.</text>
</comment>
<feature type="domain" description="ABC transmembrane type-1" evidence="13">
    <location>
        <begin position="27"/>
        <end position="332"/>
    </location>
</feature>
<evidence type="ECO:0000259" key="13">
    <source>
        <dbReference type="PROSITE" id="PS50929"/>
    </source>
</evidence>
<evidence type="ECO:0000256" key="8">
    <source>
        <dbReference type="ARBA" id="ARBA00022989"/>
    </source>
</evidence>